<protein>
    <submittedName>
        <fullName evidence="1">Uncharacterized protein</fullName>
    </submittedName>
</protein>
<sequence>MEPTFSSPKCQASHASIHMRLSKTTSSHSYRKDKMKYNFFFWGGGGERYKCFLCVHQLSSIFRSISYLENIPVWKTSPDP</sequence>
<organism evidence="1 2">
    <name type="scientific">Xenopus laevis</name>
    <name type="common">African clawed frog</name>
    <dbReference type="NCBI Taxonomy" id="8355"/>
    <lineage>
        <taxon>Eukaryota</taxon>
        <taxon>Metazoa</taxon>
        <taxon>Chordata</taxon>
        <taxon>Craniata</taxon>
        <taxon>Vertebrata</taxon>
        <taxon>Euteleostomi</taxon>
        <taxon>Amphibia</taxon>
        <taxon>Batrachia</taxon>
        <taxon>Anura</taxon>
        <taxon>Pipoidea</taxon>
        <taxon>Pipidae</taxon>
        <taxon>Xenopodinae</taxon>
        <taxon>Xenopus</taxon>
        <taxon>Xenopus</taxon>
    </lineage>
</organism>
<accession>A0A974BV38</accession>
<dbReference type="Proteomes" id="UP000694892">
    <property type="component" value="Chromosome 9_10S"/>
</dbReference>
<dbReference type="EMBL" id="CM004483">
    <property type="protein sequence ID" value="OCT61281.1"/>
    <property type="molecule type" value="Genomic_DNA"/>
</dbReference>
<evidence type="ECO:0000313" key="2">
    <source>
        <dbReference type="Proteomes" id="UP000694892"/>
    </source>
</evidence>
<evidence type="ECO:0000313" key="1">
    <source>
        <dbReference type="EMBL" id="OCT61281.1"/>
    </source>
</evidence>
<dbReference type="AlphaFoldDB" id="A0A974BV38"/>
<gene>
    <name evidence="1" type="ORF">XELAEV_18047305mg</name>
</gene>
<proteinExistence type="predicted"/>
<name>A0A974BV38_XENLA</name>
<reference evidence="2" key="1">
    <citation type="journal article" date="2016" name="Nature">
        <title>Genome evolution in the allotetraploid frog Xenopus laevis.</title>
        <authorList>
            <person name="Session A.M."/>
            <person name="Uno Y."/>
            <person name="Kwon T."/>
            <person name="Chapman J.A."/>
            <person name="Toyoda A."/>
            <person name="Takahashi S."/>
            <person name="Fukui A."/>
            <person name="Hikosaka A."/>
            <person name="Suzuki A."/>
            <person name="Kondo M."/>
            <person name="van Heeringen S.J."/>
            <person name="Quigley I."/>
            <person name="Heinz S."/>
            <person name="Ogino H."/>
            <person name="Ochi H."/>
            <person name="Hellsten U."/>
            <person name="Lyons J.B."/>
            <person name="Simakov O."/>
            <person name="Putnam N."/>
            <person name="Stites J."/>
            <person name="Kuroki Y."/>
            <person name="Tanaka T."/>
            <person name="Michiue T."/>
            <person name="Watanabe M."/>
            <person name="Bogdanovic O."/>
            <person name="Lister R."/>
            <person name="Georgiou G."/>
            <person name="Paranjpe S.S."/>
            <person name="van Kruijsbergen I."/>
            <person name="Shu S."/>
            <person name="Carlson J."/>
            <person name="Kinoshita T."/>
            <person name="Ohta Y."/>
            <person name="Mawaribuchi S."/>
            <person name="Jenkins J."/>
            <person name="Grimwood J."/>
            <person name="Schmutz J."/>
            <person name="Mitros T."/>
            <person name="Mozaffari S.V."/>
            <person name="Suzuki Y."/>
            <person name="Haramoto Y."/>
            <person name="Yamamoto T.S."/>
            <person name="Takagi C."/>
            <person name="Heald R."/>
            <person name="Miller K."/>
            <person name="Haudenschild C."/>
            <person name="Kitzman J."/>
            <person name="Nakayama T."/>
            <person name="Izutsu Y."/>
            <person name="Robert J."/>
            <person name="Fortriede J."/>
            <person name="Burns K."/>
            <person name="Lotay V."/>
            <person name="Karimi K."/>
            <person name="Yasuoka Y."/>
            <person name="Dichmann D.S."/>
            <person name="Flajnik M.F."/>
            <person name="Houston D.W."/>
            <person name="Shendure J."/>
            <person name="DuPasquier L."/>
            <person name="Vize P.D."/>
            <person name="Zorn A.M."/>
            <person name="Ito M."/>
            <person name="Marcotte E.M."/>
            <person name="Wallingford J.B."/>
            <person name="Ito Y."/>
            <person name="Asashima M."/>
            <person name="Ueno N."/>
            <person name="Matsuda Y."/>
            <person name="Veenstra G.J."/>
            <person name="Fujiyama A."/>
            <person name="Harland R.M."/>
            <person name="Taira M."/>
            <person name="Rokhsar D.S."/>
        </authorList>
    </citation>
    <scope>NUCLEOTIDE SEQUENCE [LARGE SCALE GENOMIC DNA]</scope>
    <source>
        <strain evidence="2">J</strain>
    </source>
</reference>